<reference evidence="5 6" key="1">
    <citation type="journal article" date="2016" name="Sci. Rep.">
        <title>The genome sequence of the outbreeding globe artichoke constructed de novo incorporating a phase-aware low-pass sequencing strategy of F1 progeny.</title>
        <authorList>
            <person name="Scaglione D."/>
            <person name="Reyes-Chin-Wo S."/>
            <person name="Acquadro A."/>
            <person name="Froenicke L."/>
            <person name="Portis E."/>
            <person name="Beitel C."/>
            <person name="Tirone M."/>
            <person name="Mauro R."/>
            <person name="Lo Monaco A."/>
            <person name="Mauromicale G."/>
            <person name="Faccioli P."/>
            <person name="Cattivelli L."/>
            <person name="Rieseberg L."/>
            <person name="Michelmore R."/>
            <person name="Lanteri S."/>
        </authorList>
    </citation>
    <scope>NUCLEOTIDE SEQUENCE [LARGE SCALE GENOMIC DNA]</scope>
    <source>
        <strain evidence="5">2C</strain>
    </source>
</reference>
<evidence type="ECO:0000256" key="3">
    <source>
        <dbReference type="SAM" id="MobiDB-lite"/>
    </source>
</evidence>
<comment type="caution">
    <text evidence="5">The sequence shown here is derived from an EMBL/GenBank/DDBJ whole genome shotgun (WGS) entry which is preliminary data.</text>
</comment>
<dbReference type="OMA" id="GINGTWF"/>
<comment type="similarity">
    <text evidence="2">Belongs to the TRAFAC class myosin-kinesin ATPase superfamily. Kinesin family.</text>
</comment>
<evidence type="ECO:0000259" key="4">
    <source>
        <dbReference type="PROSITE" id="PS50067"/>
    </source>
</evidence>
<protein>
    <recommendedName>
        <fullName evidence="4">Kinesin motor domain-containing protein</fullName>
    </recommendedName>
</protein>
<dbReference type="Gramene" id="KVI08396">
    <property type="protein sequence ID" value="KVI08396"/>
    <property type="gene ID" value="Ccrd_013231"/>
</dbReference>
<dbReference type="Proteomes" id="UP000243975">
    <property type="component" value="Unassembled WGS sequence"/>
</dbReference>
<evidence type="ECO:0000256" key="1">
    <source>
        <dbReference type="ARBA" id="ARBA00023175"/>
    </source>
</evidence>
<keyword evidence="1" id="KW-0505">Motor protein</keyword>
<accession>A0A103YFZ5</accession>
<dbReference type="GO" id="GO:0007018">
    <property type="term" value="P:microtubule-based movement"/>
    <property type="evidence" value="ECO:0007669"/>
    <property type="project" value="InterPro"/>
</dbReference>
<dbReference type="Gene3D" id="3.40.850.10">
    <property type="entry name" value="Kinesin motor domain"/>
    <property type="match status" value="1"/>
</dbReference>
<dbReference type="InterPro" id="IPR027417">
    <property type="entry name" value="P-loop_NTPase"/>
</dbReference>
<keyword evidence="6" id="KW-1185">Reference proteome</keyword>
<evidence type="ECO:0000313" key="6">
    <source>
        <dbReference type="Proteomes" id="UP000243975"/>
    </source>
</evidence>
<evidence type="ECO:0000256" key="2">
    <source>
        <dbReference type="PROSITE-ProRule" id="PRU00283"/>
    </source>
</evidence>
<feature type="region of interest" description="Disordered" evidence="3">
    <location>
        <begin position="1"/>
        <end position="49"/>
    </location>
</feature>
<dbReference type="AlphaFoldDB" id="A0A103YFZ5"/>
<name>A0A103YFZ5_CYNCS</name>
<feature type="non-terminal residue" evidence="5">
    <location>
        <position position="146"/>
    </location>
</feature>
<feature type="compositionally biased region" description="Polar residues" evidence="3">
    <location>
        <begin position="13"/>
        <end position="29"/>
    </location>
</feature>
<organism evidence="5 6">
    <name type="scientific">Cynara cardunculus var. scolymus</name>
    <name type="common">Globe artichoke</name>
    <name type="synonym">Cynara scolymus</name>
    <dbReference type="NCBI Taxonomy" id="59895"/>
    <lineage>
        <taxon>Eukaryota</taxon>
        <taxon>Viridiplantae</taxon>
        <taxon>Streptophyta</taxon>
        <taxon>Embryophyta</taxon>
        <taxon>Tracheophyta</taxon>
        <taxon>Spermatophyta</taxon>
        <taxon>Magnoliopsida</taxon>
        <taxon>eudicotyledons</taxon>
        <taxon>Gunneridae</taxon>
        <taxon>Pentapetalae</taxon>
        <taxon>asterids</taxon>
        <taxon>campanulids</taxon>
        <taxon>Asterales</taxon>
        <taxon>Asteraceae</taxon>
        <taxon>Carduoideae</taxon>
        <taxon>Cardueae</taxon>
        <taxon>Carduinae</taxon>
        <taxon>Cynara</taxon>
    </lineage>
</organism>
<feature type="domain" description="Kinesin motor" evidence="4">
    <location>
        <begin position="68"/>
        <end position="146"/>
    </location>
</feature>
<dbReference type="PANTHER" id="PTHR47968">
    <property type="entry name" value="CENTROMERE PROTEIN E"/>
    <property type="match status" value="1"/>
</dbReference>
<dbReference type="SUPFAM" id="SSF52540">
    <property type="entry name" value="P-loop containing nucleoside triphosphate hydrolases"/>
    <property type="match status" value="1"/>
</dbReference>
<dbReference type="InterPro" id="IPR027640">
    <property type="entry name" value="Kinesin-like_fam"/>
</dbReference>
<sequence>MAARQGGVKSRKSSLNYANSPSATTLSSKHNPEASVDSPSSPDSSARNKQQQFLYKSLALDSEMLKENVTVTVRFRPLSPREIRQGEEIAWYPDGETVVRNEHTPSIAYAYDQVFGPTTTTRHVYDIAAQHVVSGAMEGINGTWFL</sequence>
<dbReference type="PANTHER" id="PTHR47968:SF9">
    <property type="entry name" value="KINESIN-LIKE PROTEIN KIN-7K, CHLOROPLASTIC ISOFORM X1"/>
    <property type="match status" value="1"/>
</dbReference>
<dbReference type="InterPro" id="IPR001752">
    <property type="entry name" value="Kinesin_motor_dom"/>
</dbReference>
<dbReference type="InterPro" id="IPR036961">
    <property type="entry name" value="Kinesin_motor_dom_sf"/>
</dbReference>
<dbReference type="Pfam" id="PF00225">
    <property type="entry name" value="Kinesin"/>
    <property type="match status" value="1"/>
</dbReference>
<dbReference type="GO" id="GO:0003777">
    <property type="term" value="F:microtubule motor activity"/>
    <property type="evidence" value="ECO:0007669"/>
    <property type="project" value="InterPro"/>
</dbReference>
<proteinExistence type="inferred from homology"/>
<evidence type="ECO:0000313" key="5">
    <source>
        <dbReference type="EMBL" id="KVI08396.1"/>
    </source>
</evidence>
<dbReference type="GO" id="GO:0005524">
    <property type="term" value="F:ATP binding"/>
    <property type="evidence" value="ECO:0007669"/>
    <property type="project" value="InterPro"/>
</dbReference>
<feature type="compositionally biased region" description="Low complexity" evidence="3">
    <location>
        <begin position="35"/>
        <end position="45"/>
    </location>
</feature>
<dbReference type="GO" id="GO:0008017">
    <property type="term" value="F:microtubule binding"/>
    <property type="evidence" value="ECO:0007669"/>
    <property type="project" value="InterPro"/>
</dbReference>
<comment type="caution">
    <text evidence="2">Lacks conserved residue(s) required for the propagation of feature annotation.</text>
</comment>
<gene>
    <name evidence="5" type="ORF">Ccrd_013231</name>
</gene>
<dbReference type="EMBL" id="LEKV01001125">
    <property type="protein sequence ID" value="KVI08396.1"/>
    <property type="molecule type" value="Genomic_DNA"/>
</dbReference>
<dbReference type="PROSITE" id="PS50067">
    <property type="entry name" value="KINESIN_MOTOR_2"/>
    <property type="match status" value="1"/>
</dbReference>